<sequence length="172" mass="19839">MVGTRVQAARVHGNETSTMHSLRTGNWPVQNNLQKHMAKKRRNNNNSKNNNNKTDNNNNKQPQQQQQQQQQPQQQQQQQHNQPEGLHAAGTCGLTVDGVPCKNDCSKFRESKQRTTANTTTATTTNKAQDTRRKRATHYRVRFASRLESKQKQQKQQQQQQQKHKASQLQFS</sequence>
<organism evidence="2 3">
    <name type="scientific">Polarella glacialis</name>
    <name type="common">Dinoflagellate</name>
    <dbReference type="NCBI Taxonomy" id="89957"/>
    <lineage>
        <taxon>Eukaryota</taxon>
        <taxon>Sar</taxon>
        <taxon>Alveolata</taxon>
        <taxon>Dinophyceae</taxon>
        <taxon>Suessiales</taxon>
        <taxon>Suessiaceae</taxon>
        <taxon>Polarella</taxon>
    </lineage>
</organism>
<feature type="compositionally biased region" description="Polar residues" evidence="1">
    <location>
        <begin position="14"/>
        <end position="34"/>
    </location>
</feature>
<keyword evidence="3" id="KW-1185">Reference proteome</keyword>
<feature type="region of interest" description="Disordered" evidence="1">
    <location>
        <begin position="110"/>
        <end position="172"/>
    </location>
</feature>
<protein>
    <submittedName>
        <fullName evidence="2">Uncharacterized protein</fullName>
    </submittedName>
</protein>
<evidence type="ECO:0000313" key="2">
    <source>
        <dbReference type="EMBL" id="CAE8587200.1"/>
    </source>
</evidence>
<proteinExistence type="predicted"/>
<feature type="region of interest" description="Disordered" evidence="1">
    <location>
        <begin position="1"/>
        <end position="91"/>
    </location>
</feature>
<dbReference type="Proteomes" id="UP000654075">
    <property type="component" value="Unassembled WGS sequence"/>
</dbReference>
<feature type="compositionally biased region" description="Low complexity" evidence="1">
    <location>
        <begin position="44"/>
        <end position="83"/>
    </location>
</feature>
<feature type="compositionally biased region" description="Basic residues" evidence="1">
    <location>
        <begin position="132"/>
        <end position="143"/>
    </location>
</feature>
<name>A0A813DH15_POLGL</name>
<dbReference type="EMBL" id="CAJNNV010002448">
    <property type="protein sequence ID" value="CAE8587200.1"/>
    <property type="molecule type" value="Genomic_DNA"/>
</dbReference>
<comment type="caution">
    <text evidence="2">The sequence shown here is derived from an EMBL/GenBank/DDBJ whole genome shotgun (WGS) entry which is preliminary data.</text>
</comment>
<dbReference type="AlphaFoldDB" id="A0A813DH15"/>
<gene>
    <name evidence="2" type="ORF">PGLA1383_LOCUS6041</name>
</gene>
<feature type="compositionally biased region" description="Low complexity" evidence="1">
    <location>
        <begin position="115"/>
        <end position="126"/>
    </location>
</feature>
<accession>A0A813DH15</accession>
<evidence type="ECO:0000256" key="1">
    <source>
        <dbReference type="SAM" id="MobiDB-lite"/>
    </source>
</evidence>
<reference evidence="2" key="1">
    <citation type="submission" date="2021-02" db="EMBL/GenBank/DDBJ databases">
        <authorList>
            <person name="Dougan E. K."/>
            <person name="Rhodes N."/>
            <person name="Thang M."/>
            <person name="Chan C."/>
        </authorList>
    </citation>
    <scope>NUCLEOTIDE SEQUENCE</scope>
</reference>
<evidence type="ECO:0000313" key="3">
    <source>
        <dbReference type="Proteomes" id="UP000654075"/>
    </source>
</evidence>